<sequence>MDQLAGRAKERLGEGPVHKERLHGEPGPPAEGIQGPAAAAEQCSEEAGHPNHTVR</sequence>
<protein>
    <submittedName>
        <fullName evidence="2">Uncharacterized protein</fullName>
    </submittedName>
</protein>
<reference evidence="2" key="2">
    <citation type="submission" date="2021-12" db="EMBL/GenBank/DDBJ databases">
        <title>Resequencing data analysis of finger millet.</title>
        <authorList>
            <person name="Hatakeyama M."/>
            <person name="Aluri S."/>
            <person name="Balachadran M.T."/>
            <person name="Sivarajan S.R."/>
            <person name="Poveda L."/>
            <person name="Shimizu-Inatsugi R."/>
            <person name="Schlapbach R."/>
            <person name="Sreeman S.M."/>
            <person name="Shimizu K.K."/>
        </authorList>
    </citation>
    <scope>NUCLEOTIDE SEQUENCE</scope>
</reference>
<feature type="region of interest" description="Disordered" evidence="1">
    <location>
        <begin position="1"/>
        <end position="55"/>
    </location>
</feature>
<accession>A0AAV5FIS1</accession>
<keyword evidence="3" id="KW-1185">Reference proteome</keyword>
<reference evidence="2" key="1">
    <citation type="journal article" date="2018" name="DNA Res.">
        <title>Multiple hybrid de novo genome assembly of finger millet, an orphan allotetraploid crop.</title>
        <authorList>
            <person name="Hatakeyama M."/>
            <person name="Aluri S."/>
            <person name="Balachadran M.T."/>
            <person name="Sivarajan S.R."/>
            <person name="Patrignani A."/>
            <person name="Gruter S."/>
            <person name="Poveda L."/>
            <person name="Shimizu-Inatsugi R."/>
            <person name="Baeten J."/>
            <person name="Francoijs K.J."/>
            <person name="Nataraja K.N."/>
            <person name="Reddy Y.A.N."/>
            <person name="Phadnis S."/>
            <person name="Ravikumar R.L."/>
            <person name="Schlapbach R."/>
            <person name="Sreeman S.M."/>
            <person name="Shimizu K.K."/>
        </authorList>
    </citation>
    <scope>NUCLEOTIDE SEQUENCE</scope>
</reference>
<dbReference type="EMBL" id="BQKI01000088">
    <property type="protein sequence ID" value="GJN35664.1"/>
    <property type="molecule type" value="Genomic_DNA"/>
</dbReference>
<gene>
    <name evidence="2" type="primary">gb24459</name>
    <name evidence="2" type="ORF">PR202_gb24459</name>
</gene>
<proteinExistence type="predicted"/>
<comment type="caution">
    <text evidence="2">The sequence shown here is derived from an EMBL/GenBank/DDBJ whole genome shotgun (WGS) entry which is preliminary data.</text>
</comment>
<organism evidence="2 3">
    <name type="scientific">Eleusine coracana subsp. coracana</name>
    <dbReference type="NCBI Taxonomy" id="191504"/>
    <lineage>
        <taxon>Eukaryota</taxon>
        <taxon>Viridiplantae</taxon>
        <taxon>Streptophyta</taxon>
        <taxon>Embryophyta</taxon>
        <taxon>Tracheophyta</taxon>
        <taxon>Spermatophyta</taxon>
        <taxon>Magnoliopsida</taxon>
        <taxon>Liliopsida</taxon>
        <taxon>Poales</taxon>
        <taxon>Poaceae</taxon>
        <taxon>PACMAD clade</taxon>
        <taxon>Chloridoideae</taxon>
        <taxon>Cynodonteae</taxon>
        <taxon>Eleusininae</taxon>
        <taxon>Eleusine</taxon>
    </lineage>
</organism>
<evidence type="ECO:0000313" key="2">
    <source>
        <dbReference type="EMBL" id="GJN35664.1"/>
    </source>
</evidence>
<dbReference type="AlphaFoldDB" id="A0AAV5FIS1"/>
<feature type="compositionally biased region" description="Basic and acidic residues" evidence="1">
    <location>
        <begin position="7"/>
        <end position="24"/>
    </location>
</feature>
<dbReference type="Proteomes" id="UP001054889">
    <property type="component" value="Unassembled WGS sequence"/>
</dbReference>
<evidence type="ECO:0000256" key="1">
    <source>
        <dbReference type="SAM" id="MobiDB-lite"/>
    </source>
</evidence>
<name>A0AAV5FIS1_ELECO</name>
<evidence type="ECO:0000313" key="3">
    <source>
        <dbReference type="Proteomes" id="UP001054889"/>
    </source>
</evidence>